<evidence type="ECO:0000313" key="4">
    <source>
        <dbReference type="Proteomes" id="UP000287866"/>
    </source>
</evidence>
<feature type="transmembrane region" description="Helical" evidence="1">
    <location>
        <begin position="84"/>
        <end position="102"/>
    </location>
</feature>
<dbReference type="GO" id="GO:0016747">
    <property type="term" value="F:acyltransferase activity, transferring groups other than amino-acyl groups"/>
    <property type="evidence" value="ECO:0007669"/>
    <property type="project" value="InterPro"/>
</dbReference>
<dbReference type="InterPro" id="IPR002656">
    <property type="entry name" value="Acyl_transf_3_dom"/>
</dbReference>
<feature type="transmembrane region" description="Helical" evidence="1">
    <location>
        <begin position="193"/>
        <end position="212"/>
    </location>
</feature>
<keyword evidence="4" id="KW-1185">Reference proteome</keyword>
<feature type="transmembrane region" description="Helical" evidence="1">
    <location>
        <begin position="135"/>
        <end position="157"/>
    </location>
</feature>
<feature type="transmembrane region" description="Helical" evidence="1">
    <location>
        <begin position="169"/>
        <end position="187"/>
    </location>
</feature>
<feature type="domain" description="Acyltransferase 3" evidence="2">
    <location>
        <begin position="12"/>
        <end position="334"/>
    </location>
</feature>
<sequence length="380" mass="41106">MREDRSAGRTRNAAMDGLRGFAALAVVSAHMAIHLGLLPYPPLGIMGVIVFFVLSGYLIAGICWDLEPTMSAWRIFVRRRIVRLAPALFGLVVVGGSLLIAFGQHPVREVVRGGLMAVTQTTAFFYAADVPPSVAFLPTWSLTVEWTFYLLFPLALVTLRRRGVDPERAVPLFAGTAVALYGAGLALPFAGFYLLPVANLGVLLAGATLSTWHRTHREPWAVDPARTSMALVLLGIFVLLPGYPLSWGWKLSVLPGATIATLVVLHGCWAGNSAARKLAARPLRAVGRRAYSLYLWHLPVLWLVWVNSRGVSPWIQAGLVVAGTAMATMLSFVFLERPVLAHRPGVRASAFPRLVLVRPRWTTHSQASSAEGPAVAPDAA</sequence>
<dbReference type="Proteomes" id="UP000287866">
    <property type="component" value="Unassembled WGS sequence"/>
</dbReference>
<dbReference type="GO" id="GO:0016020">
    <property type="term" value="C:membrane"/>
    <property type="evidence" value="ECO:0007669"/>
    <property type="project" value="TreeGrafter"/>
</dbReference>
<keyword evidence="1" id="KW-0812">Transmembrane</keyword>
<dbReference type="PANTHER" id="PTHR23028">
    <property type="entry name" value="ACETYLTRANSFERASE"/>
    <property type="match status" value="1"/>
</dbReference>
<organism evidence="3 4">
    <name type="scientific">Phycicoccus flavus</name>
    <dbReference type="NCBI Taxonomy" id="2502783"/>
    <lineage>
        <taxon>Bacteria</taxon>
        <taxon>Bacillati</taxon>
        <taxon>Actinomycetota</taxon>
        <taxon>Actinomycetes</taxon>
        <taxon>Micrococcales</taxon>
        <taxon>Intrasporangiaceae</taxon>
        <taxon>Phycicoccus</taxon>
    </lineage>
</organism>
<dbReference type="AlphaFoldDB" id="A0A8T6R690"/>
<dbReference type="RefSeq" id="WP_164896089.1">
    <property type="nucleotide sequence ID" value="NZ_SAYU02000049.1"/>
</dbReference>
<evidence type="ECO:0000256" key="1">
    <source>
        <dbReference type="SAM" id="Phobius"/>
    </source>
</evidence>
<keyword evidence="1" id="KW-1133">Transmembrane helix</keyword>
<keyword evidence="3" id="KW-0012">Acyltransferase</keyword>
<keyword evidence="1" id="KW-0472">Membrane</keyword>
<comment type="caution">
    <text evidence="3">The sequence shown here is derived from an EMBL/GenBank/DDBJ whole genome shotgun (WGS) entry which is preliminary data.</text>
</comment>
<feature type="transmembrane region" description="Helical" evidence="1">
    <location>
        <begin position="314"/>
        <end position="335"/>
    </location>
</feature>
<protein>
    <submittedName>
        <fullName evidence="3">Acyltransferase</fullName>
    </submittedName>
</protein>
<evidence type="ECO:0000313" key="3">
    <source>
        <dbReference type="EMBL" id="NHA69154.1"/>
    </source>
</evidence>
<feature type="transmembrane region" description="Helical" evidence="1">
    <location>
        <begin position="43"/>
        <end position="64"/>
    </location>
</feature>
<dbReference type="InterPro" id="IPR050879">
    <property type="entry name" value="Acyltransferase_3"/>
</dbReference>
<dbReference type="PANTHER" id="PTHR23028:SF53">
    <property type="entry name" value="ACYL_TRANSF_3 DOMAIN-CONTAINING PROTEIN"/>
    <property type="match status" value="1"/>
</dbReference>
<dbReference type="Pfam" id="PF01757">
    <property type="entry name" value="Acyl_transf_3"/>
    <property type="match status" value="1"/>
</dbReference>
<dbReference type="GO" id="GO:0000271">
    <property type="term" value="P:polysaccharide biosynthetic process"/>
    <property type="evidence" value="ECO:0007669"/>
    <property type="project" value="TreeGrafter"/>
</dbReference>
<evidence type="ECO:0000259" key="2">
    <source>
        <dbReference type="Pfam" id="PF01757"/>
    </source>
</evidence>
<name>A0A8T6R690_9MICO</name>
<keyword evidence="3" id="KW-0808">Transferase</keyword>
<reference evidence="3" key="1">
    <citation type="submission" date="2020-03" db="EMBL/GenBank/DDBJ databases">
        <title>Phycicoccus flavus sp. nov., a novel endophytic actinobacterium isolated from branch of Kandelia candel.</title>
        <authorList>
            <person name="Tuo L."/>
        </authorList>
    </citation>
    <scope>NUCLEOTIDE SEQUENCE</scope>
    <source>
        <strain evidence="3">CMS6Z-2</strain>
    </source>
</reference>
<accession>A0A8T6R690</accession>
<feature type="transmembrane region" description="Helical" evidence="1">
    <location>
        <begin position="291"/>
        <end position="308"/>
    </location>
</feature>
<feature type="transmembrane region" description="Helical" evidence="1">
    <location>
        <begin position="224"/>
        <end position="243"/>
    </location>
</feature>
<proteinExistence type="predicted"/>
<gene>
    <name evidence="3" type="ORF">EPD83_014000</name>
</gene>
<feature type="transmembrane region" description="Helical" evidence="1">
    <location>
        <begin position="20"/>
        <end position="37"/>
    </location>
</feature>
<feature type="transmembrane region" description="Helical" evidence="1">
    <location>
        <begin position="249"/>
        <end position="270"/>
    </location>
</feature>
<dbReference type="EMBL" id="SAYU02000049">
    <property type="protein sequence ID" value="NHA69154.1"/>
    <property type="molecule type" value="Genomic_DNA"/>
</dbReference>